<feature type="compositionally biased region" description="Basic and acidic residues" evidence="1">
    <location>
        <begin position="57"/>
        <end position="67"/>
    </location>
</feature>
<proteinExistence type="predicted"/>
<protein>
    <submittedName>
        <fullName evidence="2">Uncharacterized protein</fullName>
    </submittedName>
</protein>
<dbReference type="AlphaFoldDB" id="A0A4C1ZSK4"/>
<dbReference type="Proteomes" id="UP000299102">
    <property type="component" value="Unassembled WGS sequence"/>
</dbReference>
<dbReference type="EMBL" id="BGZK01002128">
    <property type="protein sequence ID" value="GBP90950.1"/>
    <property type="molecule type" value="Genomic_DNA"/>
</dbReference>
<gene>
    <name evidence="2" type="ORF">EVAR_64541_1</name>
</gene>
<feature type="region of interest" description="Disordered" evidence="1">
    <location>
        <begin position="27"/>
        <end position="86"/>
    </location>
</feature>
<evidence type="ECO:0000256" key="1">
    <source>
        <dbReference type="SAM" id="MobiDB-lite"/>
    </source>
</evidence>
<evidence type="ECO:0000313" key="2">
    <source>
        <dbReference type="EMBL" id="GBP90950.1"/>
    </source>
</evidence>
<accession>A0A4C1ZSK4</accession>
<evidence type="ECO:0000313" key="3">
    <source>
        <dbReference type="Proteomes" id="UP000299102"/>
    </source>
</evidence>
<feature type="compositionally biased region" description="Low complexity" evidence="1">
    <location>
        <begin position="27"/>
        <end position="36"/>
    </location>
</feature>
<sequence>MINSRRGGVVPVRAGRGVIVARDAAAAAASSVPLAPRHTENERCSDESTENIPRSKSARETKEERASRSGPRVAEPQVAALASDRM</sequence>
<organism evidence="2 3">
    <name type="scientific">Eumeta variegata</name>
    <name type="common">Bagworm moth</name>
    <name type="synonym">Eumeta japonica</name>
    <dbReference type="NCBI Taxonomy" id="151549"/>
    <lineage>
        <taxon>Eukaryota</taxon>
        <taxon>Metazoa</taxon>
        <taxon>Ecdysozoa</taxon>
        <taxon>Arthropoda</taxon>
        <taxon>Hexapoda</taxon>
        <taxon>Insecta</taxon>
        <taxon>Pterygota</taxon>
        <taxon>Neoptera</taxon>
        <taxon>Endopterygota</taxon>
        <taxon>Lepidoptera</taxon>
        <taxon>Glossata</taxon>
        <taxon>Ditrysia</taxon>
        <taxon>Tineoidea</taxon>
        <taxon>Psychidae</taxon>
        <taxon>Oiketicinae</taxon>
        <taxon>Eumeta</taxon>
    </lineage>
</organism>
<name>A0A4C1ZSK4_EUMVA</name>
<reference evidence="2 3" key="1">
    <citation type="journal article" date="2019" name="Commun. Biol.">
        <title>The bagworm genome reveals a unique fibroin gene that provides high tensile strength.</title>
        <authorList>
            <person name="Kono N."/>
            <person name="Nakamura H."/>
            <person name="Ohtoshi R."/>
            <person name="Tomita M."/>
            <person name="Numata K."/>
            <person name="Arakawa K."/>
        </authorList>
    </citation>
    <scope>NUCLEOTIDE SEQUENCE [LARGE SCALE GENOMIC DNA]</scope>
</reference>
<keyword evidence="3" id="KW-1185">Reference proteome</keyword>
<comment type="caution">
    <text evidence="2">The sequence shown here is derived from an EMBL/GenBank/DDBJ whole genome shotgun (WGS) entry which is preliminary data.</text>
</comment>
<feature type="compositionally biased region" description="Basic and acidic residues" evidence="1">
    <location>
        <begin position="37"/>
        <end position="46"/>
    </location>
</feature>